<reference evidence="2 3" key="1">
    <citation type="journal article" date="2007" name="Int. J. Syst. Evol. Microbiol.">
        <title>Halomonas saccharevitans sp. nov., Halomonas arcis sp. nov. and Halomonas subterranea sp. nov., halophilic bacteria isolated from hypersaline environments of China.</title>
        <authorList>
            <person name="Xu X.W."/>
            <person name="Wu Y.H."/>
            <person name="Zhou Z."/>
            <person name="Wang C.S."/>
            <person name="Zhou Y.G."/>
            <person name="Zhang H.B."/>
            <person name="Wang Y."/>
            <person name="Wu M."/>
        </authorList>
    </citation>
    <scope>NUCLEOTIDE SEQUENCE [LARGE SCALE GENOMIC DNA]</scope>
    <source>
        <strain evidence="2 3">TBZ3</strain>
    </source>
</reference>
<dbReference type="AlphaFoldDB" id="A0A5R8MH92"/>
<dbReference type="Gene3D" id="2.40.160.20">
    <property type="match status" value="1"/>
</dbReference>
<evidence type="ECO:0000313" key="2">
    <source>
        <dbReference type="EMBL" id="TLF50584.1"/>
    </source>
</evidence>
<dbReference type="RefSeq" id="WP_138181232.1">
    <property type="nucleotide sequence ID" value="NZ_VBUI01000012.1"/>
</dbReference>
<organism evidence="2 3">
    <name type="scientific">Halomonas urmiana</name>
    <dbReference type="NCBI Taxonomy" id="490901"/>
    <lineage>
        <taxon>Bacteria</taxon>
        <taxon>Pseudomonadati</taxon>
        <taxon>Pseudomonadota</taxon>
        <taxon>Gammaproteobacteria</taxon>
        <taxon>Oceanospirillales</taxon>
        <taxon>Halomonadaceae</taxon>
        <taxon>Halomonas</taxon>
    </lineage>
</organism>
<dbReference type="OrthoDB" id="6173796at2"/>
<dbReference type="EMBL" id="VBUI01000012">
    <property type="protein sequence ID" value="TLF50584.1"/>
    <property type="molecule type" value="Genomic_DNA"/>
</dbReference>
<keyword evidence="3" id="KW-1185">Reference proteome</keyword>
<comment type="caution">
    <text evidence="2">The sequence shown here is derived from an EMBL/GenBank/DDBJ whole genome shotgun (WGS) entry which is preliminary data.</text>
</comment>
<name>A0A5R8MH92_9GAMM</name>
<keyword evidence="1" id="KW-0732">Signal</keyword>
<evidence type="ECO:0000313" key="3">
    <source>
        <dbReference type="Proteomes" id="UP000306973"/>
    </source>
</evidence>
<accession>A0A5R8MH92</accession>
<sequence>MHPDSRTLIALAALLAIVALPCQADLALELDEDKEIEAEVPAYGGIAQPLVLLDNGMLVQGDDVATPDGATSGFRLTAGFTPQNLPRLDLGAEVSYRRSDDVPIAGEDGSRLHDTTSLGGSLMAGVRVGALGLYAKAGLAEWQGDPVGSDDRAEGSRGTARIQGFGARLQFRQMVSRLEFEQIDAPALEHLNLISASIHFPF</sequence>
<protein>
    <recommendedName>
        <fullName evidence="4">Porin family protein</fullName>
    </recommendedName>
</protein>
<gene>
    <name evidence="2" type="ORF">FEI13_09160</name>
</gene>
<feature type="signal peptide" evidence="1">
    <location>
        <begin position="1"/>
        <end position="24"/>
    </location>
</feature>
<feature type="chain" id="PRO_5024420971" description="Porin family protein" evidence="1">
    <location>
        <begin position="25"/>
        <end position="202"/>
    </location>
</feature>
<evidence type="ECO:0000256" key="1">
    <source>
        <dbReference type="SAM" id="SignalP"/>
    </source>
</evidence>
<proteinExistence type="predicted"/>
<dbReference type="Proteomes" id="UP000306973">
    <property type="component" value="Unassembled WGS sequence"/>
</dbReference>
<evidence type="ECO:0008006" key="4">
    <source>
        <dbReference type="Google" id="ProtNLM"/>
    </source>
</evidence>